<evidence type="ECO:0000256" key="2">
    <source>
        <dbReference type="ARBA" id="ARBA00022490"/>
    </source>
</evidence>
<dbReference type="Pfam" id="PF01171">
    <property type="entry name" value="ATP_bind_3"/>
    <property type="match status" value="1"/>
</dbReference>
<name>A0ABW5RSB0_9BACI</name>
<evidence type="ECO:0000259" key="9">
    <source>
        <dbReference type="SMART" id="SM00977"/>
    </source>
</evidence>
<dbReference type="PANTHER" id="PTHR43033">
    <property type="entry name" value="TRNA(ILE)-LYSIDINE SYNTHASE-RELATED"/>
    <property type="match status" value="1"/>
</dbReference>
<evidence type="ECO:0000313" key="11">
    <source>
        <dbReference type="Proteomes" id="UP001597506"/>
    </source>
</evidence>
<dbReference type="HAMAP" id="MF_01161">
    <property type="entry name" value="tRNA_Ile_lys_synt"/>
    <property type="match status" value="1"/>
</dbReference>
<dbReference type="InterPro" id="IPR011063">
    <property type="entry name" value="TilS/TtcA_N"/>
</dbReference>
<sequence length="469" mass="54371">MFEQNVKEFINKHDLICPGDVIVTAVSGGPDSIALLHFLHDYREVLGITVIAAHLDHMFRGEESYQELLFVQEFCRKHDIPFYGERINVAEEMKTIKERGQEAARHFRYKFLKEVMEKTSATKLAFGHHGDDQVETILMRLTRGSGGVTRAGIPVKRQFASGEIIRPFLSVNKEMIEEYCRSKSLEPRRDPSNEKTNYTRNRFRKTVVPFLKEENPAVHEQFQRFSEELKQDETLLEELTRQSLNKVWNNTFSFLHINGFLTMPLPLQRRSIHLILNYLYKAKPSSLSSVHIYDVLGILKGKSPNISLDLPEGLKVTRSYDKCYFHFDDLPDVSSDYCYRLLVNREVEIPDGSQFVLKEKIGYEKDAELDYLFVNPNKVTLPLAVRTRKPGDKIKLKGLNGTKKLKNLFIDEKIPLHERNSWPIVVDADENVLWVPGIRKSNYDMEESEHYSLVLQFKRNPFLGGSKKC</sequence>
<evidence type="ECO:0000256" key="5">
    <source>
        <dbReference type="ARBA" id="ARBA00022741"/>
    </source>
</evidence>
<keyword evidence="6 8" id="KW-0067">ATP-binding</keyword>
<dbReference type="EC" id="6.3.4.19" evidence="8"/>
<dbReference type="SUPFAM" id="SSF56037">
    <property type="entry name" value="PheT/TilS domain"/>
    <property type="match status" value="1"/>
</dbReference>
<protein>
    <recommendedName>
        <fullName evidence="8">tRNA(Ile)-lysidine synthase</fullName>
        <ecNumber evidence="8">6.3.4.19</ecNumber>
    </recommendedName>
    <alternativeName>
        <fullName evidence="8">tRNA(Ile)-2-lysyl-cytidine synthase</fullName>
    </alternativeName>
    <alternativeName>
        <fullName evidence="8">tRNA(Ile)-lysidine synthetase</fullName>
    </alternativeName>
</protein>
<evidence type="ECO:0000256" key="1">
    <source>
        <dbReference type="ARBA" id="ARBA00004496"/>
    </source>
</evidence>
<evidence type="ECO:0000256" key="4">
    <source>
        <dbReference type="ARBA" id="ARBA00022694"/>
    </source>
</evidence>
<dbReference type="Pfam" id="PF11734">
    <property type="entry name" value="TilS_C"/>
    <property type="match status" value="1"/>
</dbReference>
<dbReference type="GO" id="GO:0032267">
    <property type="term" value="F:tRNA(Ile)-lysidine synthase activity"/>
    <property type="evidence" value="ECO:0007669"/>
    <property type="project" value="UniProtKB-EC"/>
</dbReference>
<dbReference type="RefSeq" id="WP_377935456.1">
    <property type="nucleotide sequence ID" value="NZ_JBHUMF010000029.1"/>
</dbReference>
<dbReference type="PANTHER" id="PTHR43033:SF1">
    <property type="entry name" value="TRNA(ILE)-LYSIDINE SYNTHASE-RELATED"/>
    <property type="match status" value="1"/>
</dbReference>
<dbReference type="CDD" id="cd01992">
    <property type="entry name" value="TilS_N"/>
    <property type="match status" value="1"/>
</dbReference>
<proteinExistence type="inferred from homology"/>
<comment type="function">
    <text evidence="8">Ligates lysine onto the cytidine present at position 34 of the AUA codon-specific tRNA(Ile) that contains the anticodon CAU, in an ATP-dependent manner. Cytidine is converted to lysidine, thus changing the amino acid specificity of the tRNA from methionine to isoleucine.</text>
</comment>
<dbReference type="Proteomes" id="UP001597506">
    <property type="component" value="Unassembled WGS sequence"/>
</dbReference>
<accession>A0ABW5RSB0</accession>
<dbReference type="InterPro" id="IPR015262">
    <property type="entry name" value="tRNA_Ile_lys_synt_subst-bd"/>
</dbReference>
<dbReference type="InterPro" id="IPR012094">
    <property type="entry name" value="tRNA_Ile_lys_synt"/>
</dbReference>
<comment type="subcellular location">
    <subcellularLocation>
        <location evidence="1 8">Cytoplasm</location>
    </subcellularLocation>
</comment>
<organism evidence="10 11">
    <name type="scientific">Bacillus seohaeanensis</name>
    <dbReference type="NCBI Taxonomy" id="284580"/>
    <lineage>
        <taxon>Bacteria</taxon>
        <taxon>Bacillati</taxon>
        <taxon>Bacillota</taxon>
        <taxon>Bacilli</taxon>
        <taxon>Bacillales</taxon>
        <taxon>Bacillaceae</taxon>
        <taxon>Bacillus</taxon>
    </lineage>
</organism>
<dbReference type="SUPFAM" id="SSF82829">
    <property type="entry name" value="MesJ substrate recognition domain-like"/>
    <property type="match status" value="1"/>
</dbReference>
<comment type="domain">
    <text evidence="8">The N-terminal region contains the highly conserved SGGXDS motif, predicted to be a P-loop motif involved in ATP binding.</text>
</comment>
<dbReference type="SUPFAM" id="SSF52402">
    <property type="entry name" value="Adenine nucleotide alpha hydrolases-like"/>
    <property type="match status" value="1"/>
</dbReference>
<keyword evidence="2 8" id="KW-0963">Cytoplasm</keyword>
<keyword evidence="3 8" id="KW-0436">Ligase</keyword>
<keyword evidence="4 8" id="KW-0819">tRNA processing</keyword>
<dbReference type="InterPro" id="IPR012796">
    <property type="entry name" value="Lysidine-tRNA-synth_C"/>
</dbReference>
<keyword evidence="5 8" id="KW-0547">Nucleotide-binding</keyword>
<dbReference type="Gene3D" id="3.40.50.620">
    <property type="entry name" value="HUPs"/>
    <property type="match status" value="1"/>
</dbReference>
<dbReference type="Pfam" id="PF09179">
    <property type="entry name" value="TilS"/>
    <property type="match status" value="1"/>
</dbReference>
<keyword evidence="11" id="KW-1185">Reference proteome</keyword>
<dbReference type="NCBIfam" id="TIGR02432">
    <property type="entry name" value="lysidine_TilS_N"/>
    <property type="match status" value="1"/>
</dbReference>
<dbReference type="InterPro" id="IPR012795">
    <property type="entry name" value="tRNA_Ile_lys_synt_N"/>
</dbReference>
<comment type="catalytic activity">
    <reaction evidence="7 8">
        <text>cytidine(34) in tRNA(Ile2) + L-lysine + ATP = lysidine(34) in tRNA(Ile2) + AMP + diphosphate + H(+)</text>
        <dbReference type="Rhea" id="RHEA:43744"/>
        <dbReference type="Rhea" id="RHEA-COMP:10625"/>
        <dbReference type="Rhea" id="RHEA-COMP:10670"/>
        <dbReference type="ChEBI" id="CHEBI:15378"/>
        <dbReference type="ChEBI" id="CHEBI:30616"/>
        <dbReference type="ChEBI" id="CHEBI:32551"/>
        <dbReference type="ChEBI" id="CHEBI:33019"/>
        <dbReference type="ChEBI" id="CHEBI:82748"/>
        <dbReference type="ChEBI" id="CHEBI:83665"/>
        <dbReference type="ChEBI" id="CHEBI:456215"/>
        <dbReference type="EC" id="6.3.4.19"/>
    </reaction>
</comment>
<dbReference type="Gene3D" id="3.30.465.60">
    <property type="match status" value="1"/>
</dbReference>
<gene>
    <name evidence="8 10" type="primary">tilS</name>
    <name evidence="10" type="ORF">ACFSUL_11285</name>
</gene>
<dbReference type="InterPro" id="IPR014729">
    <property type="entry name" value="Rossmann-like_a/b/a_fold"/>
</dbReference>
<dbReference type="SMART" id="SM00977">
    <property type="entry name" value="TilS_C"/>
    <property type="match status" value="1"/>
</dbReference>
<feature type="binding site" evidence="8">
    <location>
        <begin position="27"/>
        <end position="32"/>
    </location>
    <ligand>
        <name>ATP</name>
        <dbReference type="ChEBI" id="CHEBI:30616"/>
    </ligand>
</feature>
<evidence type="ECO:0000313" key="10">
    <source>
        <dbReference type="EMBL" id="MFD2681329.1"/>
    </source>
</evidence>
<comment type="similarity">
    <text evidence="8">Belongs to the tRNA(Ile)-lysidine synthase family.</text>
</comment>
<comment type="caution">
    <text evidence="10">The sequence shown here is derived from an EMBL/GenBank/DDBJ whole genome shotgun (WGS) entry which is preliminary data.</text>
</comment>
<dbReference type="EMBL" id="JBHUMF010000029">
    <property type="protein sequence ID" value="MFD2681329.1"/>
    <property type="molecule type" value="Genomic_DNA"/>
</dbReference>
<evidence type="ECO:0000256" key="8">
    <source>
        <dbReference type="HAMAP-Rule" id="MF_01161"/>
    </source>
</evidence>
<reference evidence="11" key="1">
    <citation type="journal article" date="2019" name="Int. J. Syst. Evol. Microbiol.">
        <title>The Global Catalogue of Microorganisms (GCM) 10K type strain sequencing project: providing services to taxonomists for standard genome sequencing and annotation.</title>
        <authorList>
            <consortium name="The Broad Institute Genomics Platform"/>
            <consortium name="The Broad Institute Genome Sequencing Center for Infectious Disease"/>
            <person name="Wu L."/>
            <person name="Ma J."/>
        </authorList>
    </citation>
    <scope>NUCLEOTIDE SEQUENCE [LARGE SCALE GENOMIC DNA]</scope>
    <source>
        <strain evidence="11">KCTC 3913</strain>
    </source>
</reference>
<evidence type="ECO:0000256" key="6">
    <source>
        <dbReference type="ARBA" id="ARBA00022840"/>
    </source>
</evidence>
<feature type="domain" description="Lysidine-tRNA(Ile) synthetase C-terminal" evidence="9">
    <location>
        <begin position="383"/>
        <end position="455"/>
    </location>
</feature>
<dbReference type="NCBIfam" id="TIGR02433">
    <property type="entry name" value="lysidine_TilS_C"/>
    <property type="match status" value="1"/>
</dbReference>
<evidence type="ECO:0000256" key="3">
    <source>
        <dbReference type="ARBA" id="ARBA00022598"/>
    </source>
</evidence>
<evidence type="ECO:0000256" key="7">
    <source>
        <dbReference type="ARBA" id="ARBA00048539"/>
    </source>
</evidence>